<comment type="caution">
    <text evidence="2">The sequence shown here is derived from an EMBL/GenBank/DDBJ whole genome shotgun (WGS) entry which is preliminary data.</text>
</comment>
<dbReference type="InterPro" id="IPR016187">
    <property type="entry name" value="CTDL_fold"/>
</dbReference>
<accession>A0ABW3WPU1</accession>
<evidence type="ECO:0000259" key="1">
    <source>
        <dbReference type="Pfam" id="PF03781"/>
    </source>
</evidence>
<dbReference type="Gene3D" id="3.90.1580.10">
    <property type="entry name" value="paralog of FGE (formylglycine-generating enzyme)"/>
    <property type="match status" value="1"/>
</dbReference>
<feature type="domain" description="Sulfatase-modifying factor enzyme-like" evidence="1">
    <location>
        <begin position="46"/>
        <end position="303"/>
    </location>
</feature>
<dbReference type="InterPro" id="IPR051043">
    <property type="entry name" value="Sulfatase_Mod_Factor_Kinase"/>
</dbReference>
<dbReference type="PROSITE" id="PS51257">
    <property type="entry name" value="PROKAR_LIPOPROTEIN"/>
    <property type="match status" value="1"/>
</dbReference>
<dbReference type="InterPro" id="IPR042095">
    <property type="entry name" value="SUMF_sf"/>
</dbReference>
<reference evidence="3" key="1">
    <citation type="journal article" date="2019" name="Int. J. Syst. Evol. Microbiol.">
        <title>The Global Catalogue of Microorganisms (GCM) 10K type strain sequencing project: providing services to taxonomists for standard genome sequencing and annotation.</title>
        <authorList>
            <consortium name="The Broad Institute Genomics Platform"/>
            <consortium name="The Broad Institute Genome Sequencing Center for Infectious Disease"/>
            <person name="Wu L."/>
            <person name="Ma J."/>
        </authorList>
    </citation>
    <scope>NUCLEOTIDE SEQUENCE [LARGE SCALE GENOMIC DNA]</scope>
    <source>
        <strain evidence="3">CCUG 62221</strain>
    </source>
</reference>
<dbReference type="PANTHER" id="PTHR23150:SF19">
    <property type="entry name" value="FORMYLGLYCINE-GENERATING ENZYME"/>
    <property type="match status" value="1"/>
</dbReference>
<organism evidence="2 3">
    <name type="scientific">Lutibacter holmesii</name>
    <dbReference type="NCBI Taxonomy" id="1137985"/>
    <lineage>
        <taxon>Bacteria</taxon>
        <taxon>Pseudomonadati</taxon>
        <taxon>Bacteroidota</taxon>
        <taxon>Flavobacteriia</taxon>
        <taxon>Flavobacteriales</taxon>
        <taxon>Flavobacteriaceae</taxon>
        <taxon>Lutibacter</taxon>
    </lineage>
</organism>
<gene>
    <name evidence="2" type="ORF">ACFQ5N_08625</name>
</gene>
<dbReference type="Proteomes" id="UP001597241">
    <property type="component" value="Unassembled WGS sequence"/>
</dbReference>
<dbReference type="SUPFAM" id="SSF56436">
    <property type="entry name" value="C-type lectin-like"/>
    <property type="match status" value="1"/>
</dbReference>
<name>A0ABW3WPU1_9FLAO</name>
<dbReference type="Pfam" id="PF03781">
    <property type="entry name" value="FGE-sulfatase"/>
    <property type="match status" value="1"/>
</dbReference>
<keyword evidence="3" id="KW-1185">Reference proteome</keyword>
<sequence length="303" mass="33885">MRKIIIILMSIIVLGACKEVPKKEKMVIKKVIEKKKVENATKAIDTTEMVYFEGGVITIGSVNGLPNEQPLFEKEIAPFYLDKNLVTVAEFRKFIESTGYKTEADTFGDSGVFLFETGNWILQKGANWEYPLGPNKPKAIDNHPVTQVSWNDAKSYATWIGKRLPSEFEWEYAAKNGANTTDPYAWGSSLVVDGSYKANVWQGKTVSEQTVLDGFLLTSPVGHFGATKAGLNDMGGNVWQWCENYYKPYPYNNDAAPQNVTIKSTRGGSFMFDQAFEKSYTTTFRGQNSVDTSLFNTGFRCAK</sequence>
<proteinExistence type="predicted"/>
<dbReference type="RefSeq" id="WP_386809096.1">
    <property type="nucleotide sequence ID" value="NZ_JBHTMV010000004.1"/>
</dbReference>
<dbReference type="PANTHER" id="PTHR23150">
    <property type="entry name" value="SULFATASE MODIFYING FACTOR 1, 2"/>
    <property type="match status" value="1"/>
</dbReference>
<evidence type="ECO:0000313" key="3">
    <source>
        <dbReference type="Proteomes" id="UP001597241"/>
    </source>
</evidence>
<dbReference type="EMBL" id="JBHTMV010000004">
    <property type="protein sequence ID" value="MFD1293897.1"/>
    <property type="molecule type" value="Genomic_DNA"/>
</dbReference>
<protein>
    <submittedName>
        <fullName evidence="2">Formylglycine-generating enzyme family protein</fullName>
    </submittedName>
</protein>
<dbReference type="InterPro" id="IPR005532">
    <property type="entry name" value="SUMF_dom"/>
</dbReference>
<evidence type="ECO:0000313" key="2">
    <source>
        <dbReference type="EMBL" id="MFD1293897.1"/>
    </source>
</evidence>